<sequence length="148" mass="15826">MAAPIDIQLILCDAAVSDPSGKVHMLGAGWSVTGAPIAPHAVVVLMGIPRDRANQKIPLRLQLCDENGQPVQVTKPDGERTPIVHSGDLEIGQPPELAAETLIDAAFSVSIPPLQLGPGRYQWRVQVGEQVVSKSFTAQQGRDQYTSE</sequence>
<evidence type="ECO:0000313" key="2">
    <source>
        <dbReference type="EMBL" id="MFB9473102.1"/>
    </source>
</evidence>
<organism evidence="2 3">
    <name type="scientific">Nonomuraea salmonea</name>
    <dbReference type="NCBI Taxonomy" id="46181"/>
    <lineage>
        <taxon>Bacteria</taxon>
        <taxon>Bacillati</taxon>
        <taxon>Actinomycetota</taxon>
        <taxon>Actinomycetes</taxon>
        <taxon>Streptosporangiales</taxon>
        <taxon>Streptosporangiaceae</taxon>
        <taxon>Nonomuraea</taxon>
    </lineage>
</organism>
<reference evidence="2 3" key="1">
    <citation type="submission" date="2024-09" db="EMBL/GenBank/DDBJ databases">
        <authorList>
            <person name="Sun Q."/>
            <person name="Mori K."/>
        </authorList>
    </citation>
    <scope>NUCLEOTIDE SEQUENCE [LARGE SCALE GENOMIC DNA]</scope>
    <source>
        <strain evidence="2 3">JCM 3324</strain>
    </source>
</reference>
<dbReference type="EMBL" id="JBHMCF010000029">
    <property type="protein sequence ID" value="MFB9473102.1"/>
    <property type="molecule type" value="Genomic_DNA"/>
</dbReference>
<evidence type="ECO:0000256" key="1">
    <source>
        <dbReference type="SAM" id="MobiDB-lite"/>
    </source>
</evidence>
<feature type="region of interest" description="Disordered" evidence="1">
    <location>
        <begin position="68"/>
        <end position="90"/>
    </location>
</feature>
<dbReference type="Proteomes" id="UP001589568">
    <property type="component" value="Unassembled WGS sequence"/>
</dbReference>
<comment type="caution">
    <text evidence="2">The sequence shown here is derived from an EMBL/GenBank/DDBJ whole genome shotgun (WGS) entry which is preliminary data.</text>
</comment>
<proteinExistence type="predicted"/>
<name>A0ABV5NSA1_9ACTN</name>
<dbReference type="InterPro" id="IPR054221">
    <property type="entry name" value="DUF6941"/>
</dbReference>
<dbReference type="Pfam" id="PF22091">
    <property type="entry name" value="DUF6941"/>
    <property type="match status" value="1"/>
</dbReference>
<dbReference type="RefSeq" id="WP_345387608.1">
    <property type="nucleotide sequence ID" value="NZ_BAAAXS010000001.1"/>
</dbReference>
<protein>
    <submittedName>
        <fullName evidence="2">DUF6941 family protein</fullName>
    </submittedName>
</protein>
<keyword evidence="3" id="KW-1185">Reference proteome</keyword>
<accession>A0ABV5NSA1</accession>
<evidence type="ECO:0000313" key="3">
    <source>
        <dbReference type="Proteomes" id="UP001589568"/>
    </source>
</evidence>
<gene>
    <name evidence="2" type="ORF">ACFFR3_26680</name>
</gene>